<dbReference type="GO" id="GO:0005886">
    <property type="term" value="C:plasma membrane"/>
    <property type="evidence" value="ECO:0007669"/>
    <property type="project" value="TreeGrafter"/>
</dbReference>
<comment type="caution">
    <text evidence="1">The sequence shown here is derived from an EMBL/GenBank/DDBJ whole genome shotgun (WGS) entry which is preliminary data.</text>
</comment>
<name>A0AA42CG29_9PROT</name>
<accession>A0AA42CG29</accession>
<dbReference type="Proteomes" id="UP001165679">
    <property type="component" value="Unassembled WGS sequence"/>
</dbReference>
<dbReference type="Gene3D" id="1.10.287.470">
    <property type="entry name" value="Helix hairpin bin"/>
    <property type="match status" value="1"/>
</dbReference>
<dbReference type="PANTHER" id="PTHR30438">
    <property type="entry name" value="36 KDA ANTIGEN-RELATED"/>
    <property type="match status" value="1"/>
</dbReference>
<proteinExistence type="predicted"/>
<evidence type="ECO:0000313" key="2">
    <source>
        <dbReference type="Proteomes" id="UP001165679"/>
    </source>
</evidence>
<reference evidence="1" key="2">
    <citation type="submission" date="2022-10" db="EMBL/GenBank/DDBJ databases">
        <authorList>
            <person name="Trinh H.N."/>
        </authorList>
    </citation>
    <scope>NUCLEOTIDE SEQUENCE</scope>
    <source>
        <strain evidence="1">RN2-1</strain>
    </source>
</reference>
<keyword evidence="2" id="KW-1185">Reference proteome</keyword>
<evidence type="ECO:0000313" key="1">
    <source>
        <dbReference type="EMBL" id="MCW3477723.1"/>
    </source>
</evidence>
<gene>
    <name evidence="1" type="ORF">OL599_24515</name>
</gene>
<dbReference type="Gene3D" id="2.40.50.100">
    <property type="match status" value="1"/>
</dbReference>
<organism evidence="1 2">
    <name type="scientific">Limobrevibacterium gyesilva</name>
    <dbReference type="NCBI Taxonomy" id="2991712"/>
    <lineage>
        <taxon>Bacteria</taxon>
        <taxon>Pseudomonadati</taxon>
        <taxon>Pseudomonadota</taxon>
        <taxon>Alphaproteobacteria</taxon>
        <taxon>Acetobacterales</taxon>
        <taxon>Acetobacteraceae</taxon>
        <taxon>Limobrevibacterium</taxon>
    </lineage>
</organism>
<protein>
    <submittedName>
        <fullName evidence="1">HlyD family efflux transporter periplasmic adaptor subunit</fullName>
    </submittedName>
</protein>
<dbReference type="PANTHER" id="PTHR30438:SF2">
    <property type="entry name" value="MEMBRANE PROTEIN"/>
    <property type="match status" value="1"/>
</dbReference>
<dbReference type="EMBL" id="JAPDNT010000048">
    <property type="protein sequence ID" value="MCW3477723.1"/>
    <property type="molecule type" value="Genomic_DNA"/>
</dbReference>
<dbReference type="AlphaFoldDB" id="A0AA42CG29"/>
<sequence>MLAVAIVALWYWWPGRASEEAEIAGMVRTTEIRVAPEISSRLVGFLVEPGQTVQRGQPVAVLSNPELWAAVGAARAQVDKVRSDRDRVYAGVREEQVQGLQREISKAQAVHAQAVQELARKSALAARSDASMQELDTAKAAEARGLAEIAVAEARYAEAQRGPTAEERTLADATVALAEAARDVVEARAAKVLLHAPSSGVIAILAAEVGEAVVPGAPVLTMVPDNGLWFGFNLREDTLRRLTVGASITVRSSSAEPVSAKVAEMRNWGEFAAWRAARATGDHDLNTFFVRLDPVVPVPKWAPGQTVWLKPATIENPRDQGTLGHRG</sequence>
<dbReference type="Gene3D" id="2.40.30.170">
    <property type="match status" value="1"/>
</dbReference>
<dbReference type="RefSeq" id="WP_264716688.1">
    <property type="nucleotide sequence ID" value="NZ_JAPDNT010000048.1"/>
</dbReference>
<reference evidence="1" key="1">
    <citation type="submission" date="2022-09" db="EMBL/GenBank/DDBJ databases">
        <title>Rhodovastum sp. nov. RN2-1 isolated from soil in Seongnam, South Korea.</title>
        <authorList>
            <person name="Le N.T."/>
        </authorList>
    </citation>
    <scope>NUCLEOTIDE SEQUENCE</scope>
    <source>
        <strain evidence="1">RN2-1</strain>
    </source>
</reference>